<dbReference type="InterPro" id="IPR013096">
    <property type="entry name" value="Cupin_2"/>
</dbReference>
<dbReference type="InterPro" id="IPR014710">
    <property type="entry name" value="RmlC-like_jellyroll"/>
</dbReference>
<dbReference type="GO" id="GO:0046872">
    <property type="term" value="F:metal ion binding"/>
    <property type="evidence" value="ECO:0007669"/>
    <property type="project" value="UniProtKB-KW"/>
</dbReference>
<reference evidence="3" key="1">
    <citation type="submission" date="2019-11" db="EMBL/GenBank/DDBJ databases">
        <title>Genomic insights into an expanded diversity of filamentous marine cyanobacteria reveals the extraordinary biosynthetic potential of Moorea and Okeania.</title>
        <authorList>
            <person name="Ferreira Leao T."/>
            <person name="Wang M."/>
            <person name="Moss N."/>
            <person name="Da Silva R."/>
            <person name="Sanders J."/>
            <person name="Nurk S."/>
            <person name="Gurevich A."/>
            <person name="Humphrey G."/>
            <person name="Reher R."/>
            <person name="Zhu Q."/>
            <person name="Belda-Ferre P."/>
            <person name="Glukhov E."/>
            <person name="Rex R."/>
            <person name="Dorrestein P.C."/>
            <person name="Knight R."/>
            <person name="Pevzner P."/>
            <person name="Gerwick W.H."/>
            <person name="Gerwick L."/>
        </authorList>
    </citation>
    <scope>NUCLEOTIDE SEQUENCE</scope>
    <source>
        <strain evidence="3">SIO1C4</strain>
    </source>
</reference>
<dbReference type="InterPro" id="IPR011051">
    <property type="entry name" value="RmlC_Cupin_sf"/>
</dbReference>
<evidence type="ECO:0000256" key="1">
    <source>
        <dbReference type="ARBA" id="ARBA00022723"/>
    </source>
</evidence>
<dbReference type="PANTHER" id="PTHR35848">
    <property type="entry name" value="OXALATE-BINDING PROTEIN"/>
    <property type="match status" value="1"/>
</dbReference>
<proteinExistence type="predicted"/>
<dbReference type="InterPro" id="IPR051610">
    <property type="entry name" value="GPI/OXD"/>
</dbReference>
<organism evidence="3">
    <name type="scientific">Symploca sp. SIO1C4</name>
    <dbReference type="NCBI Taxonomy" id="2607765"/>
    <lineage>
        <taxon>Bacteria</taxon>
        <taxon>Bacillati</taxon>
        <taxon>Cyanobacteriota</taxon>
        <taxon>Cyanophyceae</taxon>
        <taxon>Coleofasciculales</taxon>
        <taxon>Coleofasciculaceae</taxon>
        <taxon>Symploca</taxon>
    </lineage>
</organism>
<feature type="domain" description="Cupin type-2" evidence="2">
    <location>
        <begin position="60"/>
        <end position="128"/>
    </location>
</feature>
<evidence type="ECO:0000259" key="2">
    <source>
        <dbReference type="Pfam" id="PF07883"/>
    </source>
</evidence>
<accession>A0A6B3NBG2</accession>
<evidence type="ECO:0000313" key="3">
    <source>
        <dbReference type="EMBL" id="NER27374.1"/>
    </source>
</evidence>
<protein>
    <submittedName>
        <fullName evidence="3">Cupin domain-containing protein</fullName>
    </submittedName>
</protein>
<sequence length="158" mass="17844">MAQAEPNVRTGQNFAVIDLGLFSQLGQFTFESPQAPIKLEGKVFLKQVLNLTSAEISVNNLPPNKSFPFYHKHQLNEEIYVFVRGKGEFQVDDYLFPVSEGSVVRVDPAGERCMRNTSDNQDLCWIVIQSRAGSFPHHTIQDGFGVHKRVSWVGKQHI</sequence>
<comment type="caution">
    <text evidence="3">The sequence shown here is derived from an EMBL/GenBank/DDBJ whole genome shotgun (WGS) entry which is preliminary data.</text>
</comment>
<dbReference type="Gene3D" id="2.60.120.10">
    <property type="entry name" value="Jelly Rolls"/>
    <property type="match status" value="1"/>
</dbReference>
<dbReference type="PANTHER" id="PTHR35848:SF6">
    <property type="entry name" value="CUPIN TYPE-2 DOMAIN-CONTAINING PROTEIN"/>
    <property type="match status" value="1"/>
</dbReference>
<dbReference type="CDD" id="cd06985">
    <property type="entry name" value="cupin_BF4112"/>
    <property type="match status" value="1"/>
</dbReference>
<dbReference type="SUPFAM" id="SSF51182">
    <property type="entry name" value="RmlC-like cupins"/>
    <property type="match status" value="1"/>
</dbReference>
<dbReference type="EMBL" id="JAAHFQ010000095">
    <property type="protein sequence ID" value="NER27374.1"/>
    <property type="molecule type" value="Genomic_DNA"/>
</dbReference>
<dbReference type="AlphaFoldDB" id="A0A6B3NBG2"/>
<gene>
    <name evidence="3" type="ORF">F6J89_06995</name>
</gene>
<name>A0A6B3NBG2_9CYAN</name>
<dbReference type="Pfam" id="PF07883">
    <property type="entry name" value="Cupin_2"/>
    <property type="match status" value="1"/>
</dbReference>
<keyword evidence="1" id="KW-0479">Metal-binding</keyword>